<comment type="caution">
    <text evidence="1">The sequence shown here is derived from an EMBL/GenBank/DDBJ whole genome shotgun (WGS) entry which is preliminary data.</text>
</comment>
<keyword evidence="2" id="KW-1185">Reference proteome</keyword>
<dbReference type="Gene3D" id="1.20.58.60">
    <property type="match status" value="1"/>
</dbReference>
<proteinExistence type="predicted"/>
<reference evidence="1 2" key="1">
    <citation type="submission" date="2021-06" db="EMBL/GenBank/DDBJ databases">
        <title>Caerostris extrusa draft genome.</title>
        <authorList>
            <person name="Kono N."/>
            <person name="Arakawa K."/>
        </authorList>
    </citation>
    <scope>NUCLEOTIDE SEQUENCE [LARGE SCALE GENOMIC DNA]</scope>
</reference>
<dbReference type="EMBL" id="BPLR01000993">
    <property type="protein sequence ID" value="GIY98969.1"/>
    <property type="molecule type" value="Genomic_DNA"/>
</dbReference>
<protein>
    <submittedName>
        <fullName evidence="1">Uncharacterized protein</fullName>
    </submittedName>
</protein>
<dbReference type="AlphaFoldDB" id="A0AAV4XY93"/>
<sequence>MALLHSQDIQDGLDSILKWLDDAESNLRNQSRPVSLIKEKLEEQIQAHKVMLSDIDGQKPTLMLSAKALSSFSSGANRFEEWFGAMFELTRKRTPIPETPALAKISSTKRSQT</sequence>
<dbReference type="Proteomes" id="UP001054945">
    <property type="component" value="Unassembled WGS sequence"/>
</dbReference>
<name>A0AAV4XY93_CAEEX</name>
<accession>A0AAV4XY93</accession>
<gene>
    <name evidence="1" type="ORF">CEXT_406711</name>
</gene>
<dbReference type="SUPFAM" id="SSF46966">
    <property type="entry name" value="Spectrin repeat"/>
    <property type="match status" value="1"/>
</dbReference>
<evidence type="ECO:0000313" key="2">
    <source>
        <dbReference type="Proteomes" id="UP001054945"/>
    </source>
</evidence>
<evidence type="ECO:0000313" key="1">
    <source>
        <dbReference type="EMBL" id="GIY98969.1"/>
    </source>
</evidence>
<organism evidence="1 2">
    <name type="scientific">Caerostris extrusa</name>
    <name type="common">Bark spider</name>
    <name type="synonym">Caerostris bankana</name>
    <dbReference type="NCBI Taxonomy" id="172846"/>
    <lineage>
        <taxon>Eukaryota</taxon>
        <taxon>Metazoa</taxon>
        <taxon>Ecdysozoa</taxon>
        <taxon>Arthropoda</taxon>
        <taxon>Chelicerata</taxon>
        <taxon>Arachnida</taxon>
        <taxon>Araneae</taxon>
        <taxon>Araneomorphae</taxon>
        <taxon>Entelegynae</taxon>
        <taxon>Araneoidea</taxon>
        <taxon>Araneidae</taxon>
        <taxon>Caerostris</taxon>
    </lineage>
</organism>